<evidence type="ECO:0000256" key="6">
    <source>
        <dbReference type="ARBA" id="ARBA00022840"/>
    </source>
</evidence>
<evidence type="ECO:0000313" key="14">
    <source>
        <dbReference type="EMBL" id="OZI45663.1"/>
    </source>
</evidence>
<dbReference type="Gene3D" id="1.20.1560.10">
    <property type="entry name" value="ABC transporter type 1, transmembrane domain"/>
    <property type="match status" value="1"/>
</dbReference>
<evidence type="ECO:0000256" key="9">
    <source>
        <dbReference type="ARBA" id="ARBA00023055"/>
    </source>
</evidence>
<evidence type="ECO:0000256" key="10">
    <source>
        <dbReference type="ARBA" id="ARBA00023136"/>
    </source>
</evidence>
<dbReference type="GO" id="GO:0140359">
    <property type="term" value="F:ABC-type transporter activity"/>
    <property type="evidence" value="ECO:0007669"/>
    <property type="project" value="InterPro"/>
</dbReference>
<evidence type="ECO:0000256" key="2">
    <source>
        <dbReference type="ARBA" id="ARBA00022448"/>
    </source>
</evidence>
<sequence length="586" mass="61992">MLKTLFALLGETSPVLRRYLALAVVYGLLCGLALTALVPVVGALLTGDMSAARMWLAVLLAGMAACWALRGVVERAGVRVGVALLQDARHRLGDHVARLPAGWFTPQNTARLGHVMTQGMMSIAQLPAHVLTPVISGVVTPAVLLAALFWLHAPLGLIGLAALPLTAALMGLTRRLARRADSLYQQRFADASQRVVEFAQAQALLRAFNGEGGSTRWLTETFERQQQAGGRLIWLSAGSSVLTMWGVQAVFAVMLFAVVTWAGAAPQGGLPGESAGVVIALLLAARFIDSLLEVASYGDVLRGATGQLDEVQAILAAAPLPAPATPRVPHDAGIELRNVHFGYDDNGPDVLNDVSLRIAPGTMTALIGESGSGKTTLVRLIARFFDVHQGSVLVGGVDVRDMSEPQLAAQISQIFQESFLFSGTIADNVRLGRPDADDAQIVAALCEAGAESLLLRLPQGLDTPVGEGGARLSAGERQRVAIARALIKNAPILLVDEATAALDAESQAVIAQALARLRGRRTLVVIAHQLATVAMADQIVVLERGAVVEQGTPAQLATSQGHYAHFLEQRRMAKRWRVVTPRGARS</sequence>
<dbReference type="InterPro" id="IPR039421">
    <property type="entry name" value="Type_1_exporter"/>
</dbReference>
<dbReference type="InterPro" id="IPR036640">
    <property type="entry name" value="ABC1_TM_sf"/>
</dbReference>
<dbReference type="InterPro" id="IPR003593">
    <property type="entry name" value="AAA+_ATPase"/>
</dbReference>
<feature type="transmembrane region" description="Helical" evidence="11">
    <location>
        <begin position="130"/>
        <end position="151"/>
    </location>
</feature>
<name>A0A261TAJ8_9BORD</name>
<evidence type="ECO:0000256" key="8">
    <source>
        <dbReference type="ARBA" id="ARBA00022989"/>
    </source>
</evidence>
<dbReference type="PANTHER" id="PTHR24221">
    <property type="entry name" value="ATP-BINDING CASSETTE SUB-FAMILY B"/>
    <property type="match status" value="1"/>
</dbReference>
<feature type="transmembrane region" description="Helical" evidence="11">
    <location>
        <begin position="157"/>
        <end position="177"/>
    </location>
</feature>
<dbReference type="RefSeq" id="WP_094803409.1">
    <property type="nucleotide sequence ID" value="NZ_NEVP01000012.1"/>
</dbReference>
<evidence type="ECO:0000256" key="3">
    <source>
        <dbReference type="ARBA" id="ARBA00022475"/>
    </source>
</evidence>
<feature type="transmembrane region" description="Helical" evidence="11">
    <location>
        <begin position="51"/>
        <end position="69"/>
    </location>
</feature>
<keyword evidence="10 11" id="KW-0472">Membrane</keyword>
<evidence type="ECO:0000256" key="5">
    <source>
        <dbReference type="ARBA" id="ARBA00022741"/>
    </source>
</evidence>
<feature type="domain" description="ABC transmembrane type-1" evidence="13">
    <location>
        <begin position="20"/>
        <end position="303"/>
    </location>
</feature>
<evidence type="ECO:0000256" key="11">
    <source>
        <dbReference type="SAM" id="Phobius"/>
    </source>
</evidence>
<dbReference type="InterPro" id="IPR017871">
    <property type="entry name" value="ABC_transporter-like_CS"/>
</dbReference>
<organism evidence="14 15">
    <name type="scientific">Bordetella genomosp. 5</name>
    <dbReference type="NCBI Taxonomy" id="1395608"/>
    <lineage>
        <taxon>Bacteria</taxon>
        <taxon>Pseudomonadati</taxon>
        <taxon>Pseudomonadota</taxon>
        <taxon>Betaproteobacteria</taxon>
        <taxon>Burkholderiales</taxon>
        <taxon>Alcaligenaceae</taxon>
        <taxon>Bordetella</taxon>
    </lineage>
</organism>
<evidence type="ECO:0000256" key="4">
    <source>
        <dbReference type="ARBA" id="ARBA00022692"/>
    </source>
</evidence>
<dbReference type="InterPro" id="IPR011527">
    <property type="entry name" value="ABC1_TM_dom"/>
</dbReference>
<dbReference type="Proteomes" id="UP000216913">
    <property type="component" value="Unassembled WGS sequence"/>
</dbReference>
<keyword evidence="5" id="KW-0547">Nucleotide-binding</keyword>
<dbReference type="SMART" id="SM00382">
    <property type="entry name" value="AAA"/>
    <property type="match status" value="1"/>
</dbReference>
<dbReference type="PROSITE" id="PS50893">
    <property type="entry name" value="ABC_TRANSPORTER_2"/>
    <property type="match status" value="1"/>
</dbReference>
<evidence type="ECO:0000256" key="1">
    <source>
        <dbReference type="ARBA" id="ARBA00004651"/>
    </source>
</evidence>
<keyword evidence="7" id="KW-1278">Translocase</keyword>
<comment type="caution">
    <text evidence="14">The sequence shown here is derived from an EMBL/GenBank/DDBJ whole genome shotgun (WGS) entry which is preliminary data.</text>
</comment>
<keyword evidence="3" id="KW-1003">Cell membrane</keyword>
<evidence type="ECO:0000259" key="12">
    <source>
        <dbReference type="PROSITE" id="PS50893"/>
    </source>
</evidence>
<dbReference type="SUPFAM" id="SSF90123">
    <property type="entry name" value="ABC transporter transmembrane region"/>
    <property type="match status" value="1"/>
</dbReference>
<keyword evidence="8 11" id="KW-1133">Transmembrane helix</keyword>
<evidence type="ECO:0000259" key="13">
    <source>
        <dbReference type="PROSITE" id="PS50929"/>
    </source>
</evidence>
<dbReference type="GO" id="GO:0016887">
    <property type="term" value="F:ATP hydrolysis activity"/>
    <property type="evidence" value="ECO:0007669"/>
    <property type="project" value="InterPro"/>
</dbReference>
<dbReference type="PROSITE" id="PS50929">
    <property type="entry name" value="ABC_TM1F"/>
    <property type="match status" value="1"/>
</dbReference>
<dbReference type="PANTHER" id="PTHR24221:SF654">
    <property type="entry name" value="ATP-BINDING CASSETTE SUB-FAMILY B MEMBER 6"/>
    <property type="match status" value="1"/>
</dbReference>
<dbReference type="EMBL" id="NEVP01000012">
    <property type="protein sequence ID" value="OZI45663.1"/>
    <property type="molecule type" value="Genomic_DNA"/>
</dbReference>
<comment type="subcellular location">
    <subcellularLocation>
        <location evidence="1">Cell membrane</location>
        <topology evidence="1">Multi-pass membrane protein</topology>
    </subcellularLocation>
</comment>
<accession>A0A261TAJ8</accession>
<proteinExistence type="predicted"/>
<dbReference type="InterPro" id="IPR027417">
    <property type="entry name" value="P-loop_NTPase"/>
</dbReference>
<dbReference type="AlphaFoldDB" id="A0A261TAJ8"/>
<dbReference type="GO" id="GO:0005524">
    <property type="term" value="F:ATP binding"/>
    <property type="evidence" value="ECO:0007669"/>
    <property type="project" value="UniProtKB-KW"/>
</dbReference>
<dbReference type="GO" id="GO:0005886">
    <property type="term" value="C:plasma membrane"/>
    <property type="evidence" value="ECO:0007669"/>
    <property type="project" value="UniProtKB-SubCell"/>
</dbReference>
<evidence type="ECO:0000256" key="7">
    <source>
        <dbReference type="ARBA" id="ARBA00022967"/>
    </source>
</evidence>
<evidence type="ECO:0000313" key="15">
    <source>
        <dbReference type="Proteomes" id="UP000216913"/>
    </source>
</evidence>
<feature type="transmembrane region" description="Helical" evidence="11">
    <location>
        <begin position="232"/>
        <end position="262"/>
    </location>
</feature>
<keyword evidence="15" id="KW-1185">Reference proteome</keyword>
<dbReference type="OrthoDB" id="9806127at2"/>
<keyword evidence="2" id="KW-0813">Transport</keyword>
<dbReference type="GO" id="GO:0034040">
    <property type="term" value="F:ATPase-coupled lipid transmembrane transporter activity"/>
    <property type="evidence" value="ECO:0007669"/>
    <property type="project" value="TreeGrafter"/>
</dbReference>
<dbReference type="Pfam" id="PF00005">
    <property type="entry name" value="ABC_tran"/>
    <property type="match status" value="1"/>
</dbReference>
<protein>
    <submittedName>
        <fullName evidence="14">ABC transporter ATP-binding protein</fullName>
    </submittedName>
</protein>
<dbReference type="Pfam" id="PF00664">
    <property type="entry name" value="ABC_membrane"/>
    <property type="match status" value="1"/>
</dbReference>
<dbReference type="Gene3D" id="3.40.50.300">
    <property type="entry name" value="P-loop containing nucleotide triphosphate hydrolases"/>
    <property type="match status" value="1"/>
</dbReference>
<keyword evidence="4 11" id="KW-0812">Transmembrane</keyword>
<dbReference type="PROSITE" id="PS00211">
    <property type="entry name" value="ABC_TRANSPORTER_1"/>
    <property type="match status" value="1"/>
</dbReference>
<feature type="domain" description="ABC transporter" evidence="12">
    <location>
        <begin position="334"/>
        <end position="569"/>
    </location>
</feature>
<gene>
    <name evidence="14" type="ORF">CAL25_20710</name>
</gene>
<feature type="transmembrane region" description="Helical" evidence="11">
    <location>
        <begin position="20"/>
        <end position="45"/>
    </location>
</feature>
<keyword evidence="9" id="KW-0445">Lipid transport</keyword>
<reference evidence="14 15" key="1">
    <citation type="submission" date="2017-05" db="EMBL/GenBank/DDBJ databases">
        <title>Complete and WGS of Bordetella genogroups.</title>
        <authorList>
            <person name="Spilker T."/>
            <person name="LiPuma J."/>
        </authorList>
    </citation>
    <scope>NUCLEOTIDE SEQUENCE [LARGE SCALE GENOMIC DNA]</scope>
    <source>
        <strain evidence="14 15">AU10456</strain>
    </source>
</reference>
<keyword evidence="6 14" id="KW-0067">ATP-binding</keyword>
<dbReference type="SUPFAM" id="SSF52540">
    <property type="entry name" value="P-loop containing nucleoside triphosphate hydrolases"/>
    <property type="match status" value="1"/>
</dbReference>
<dbReference type="InterPro" id="IPR003439">
    <property type="entry name" value="ABC_transporter-like_ATP-bd"/>
</dbReference>
<dbReference type="FunFam" id="3.40.50.300:FF:000221">
    <property type="entry name" value="Multidrug ABC transporter ATP-binding protein"/>
    <property type="match status" value="1"/>
</dbReference>